<reference evidence="1 2" key="1">
    <citation type="submission" date="2015-08" db="EMBL/GenBank/DDBJ databases">
        <title>Next Generation Sequencing and Analysis of the Genome of Puccinia sorghi L Schw, the Causal Agent of Maize Common Rust.</title>
        <authorList>
            <person name="Rochi L."/>
            <person name="Burguener G."/>
            <person name="Darino M."/>
            <person name="Turjanski A."/>
            <person name="Kreff E."/>
            <person name="Dieguez M.J."/>
            <person name="Sacco F."/>
        </authorList>
    </citation>
    <scope>NUCLEOTIDE SEQUENCE [LARGE SCALE GENOMIC DNA]</scope>
    <source>
        <strain evidence="1 2">RO10H11247</strain>
    </source>
</reference>
<gene>
    <name evidence="1" type="ORF">VP01_12221g1</name>
</gene>
<dbReference type="Proteomes" id="UP000037035">
    <property type="component" value="Unassembled WGS sequence"/>
</dbReference>
<evidence type="ECO:0000313" key="2">
    <source>
        <dbReference type="Proteomes" id="UP000037035"/>
    </source>
</evidence>
<name>A0A0L6VQ01_9BASI</name>
<dbReference type="VEuPathDB" id="FungiDB:VP01_12221g1"/>
<comment type="caution">
    <text evidence="1">The sequence shown here is derived from an EMBL/GenBank/DDBJ whole genome shotgun (WGS) entry which is preliminary data.</text>
</comment>
<dbReference type="AlphaFoldDB" id="A0A0L6VQ01"/>
<keyword evidence="2" id="KW-1185">Reference proteome</keyword>
<protein>
    <submittedName>
        <fullName evidence="1">Uncharacterized protein</fullName>
    </submittedName>
</protein>
<evidence type="ECO:0000313" key="1">
    <source>
        <dbReference type="EMBL" id="KNZ62801.1"/>
    </source>
</evidence>
<dbReference type="OrthoDB" id="3344688at2759"/>
<sequence>TLVQTQKTKHLDIKSKWLRDLNNKNELVVPLIPSEDMVADTLTKSSSSKSLRRLQEQYFLVHFSSSSGGISKNLIDPLFSKLFLFILSFHLTPSPQNSHTHCGKKTLIFAFTVENC</sequence>
<organism evidence="1 2">
    <name type="scientific">Puccinia sorghi</name>
    <dbReference type="NCBI Taxonomy" id="27349"/>
    <lineage>
        <taxon>Eukaryota</taxon>
        <taxon>Fungi</taxon>
        <taxon>Dikarya</taxon>
        <taxon>Basidiomycota</taxon>
        <taxon>Pucciniomycotina</taxon>
        <taxon>Pucciniomycetes</taxon>
        <taxon>Pucciniales</taxon>
        <taxon>Pucciniaceae</taxon>
        <taxon>Puccinia</taxon>
    </lineage>
</organism>
<feature type="non-terminal residue" evidence="1">
    <location>
        <position position="1"/>
    </location>
</feature>
<accession>A0A0L6VQ01</accession>
<dbReference type="EMBL" id="LAVV01002468">
    <property type="protein sequence ID" value="KNZ62801.1"/>
    <property type="molecule type" value="Genomic_DNA"/>
</dbReference>
<proteinExistence type="predicted"/>